<dbReference type="Gene3D" id="3.40.50.2300">
    <property type="match status" value="1"/>
</dbReference>
<evidence type="ECO:0000259" key="2">
    <source>
        <dbReference type="PROSITE" id="PS50110"/>
    </source>
</evidence>
<keyword evidence="4" id="KW-1185">Reference proteome</keyword>
<dbReference type="CDD" id="cd00156">
    <property type="entry name" value="REC"/>
    <property type="match status" value="1"/>
</dbReference>
<evidence type="ECO:0000313" key="4">
    <source>
        <dbReference type="Proteomes" id="UP000002572"/>
    </source>
</evidence>
<protein>
    <submittedName>
        <fullName evidence="3">Response regulator receiver</fullName>
    </submittedName>
</protein>
<dbReference type="OrthoDB" id="9770645at2"/>
<dbReference type="EMBL" id="CP002432">
    <property type="protein sequence ID" value="ADU65208.1"/>
    <property type="molecule type" value="Genomic_DNA"/>
</dbReference>
<dbReference type="CDD" id="cd16936">
    <property type="entry name" value="HATPase_RsbW-like"/>
    <property type="match status" value="1"/>
</dbReference>
<name>E6W082_DESIS</name>
<gene>
    <name evidence="3" type="ordered locus">Selin_0455</name>
</gene>
<dbReference type="Gene3D" id="3.30.565.10">
    <property type="entry name" value="Histidine kinase-like ATPase, C-terminal domain"/>
    <property type="match status" value="1"/>
</dbReference>
<dbReference type="SUPFAM" id="SSF52172">
    <property type="entry name" value="CheY-like"/>
    <property type="match status" value="1"/>
</dbReference>
<feature type="domain" description="Response regulatory" evidence="2">
    <location>
        <begin position="1"/>
        <end position="119"/>
    </location>
</feature>
<dbReference type="eggNOG" id="COG2172">
    <property type="taxonomic scope" value="Bacteria"/>
</dbReference>
<dbReference type="HOGENOM" id="CLU_073056_1_0_0"/>
<comment type="caution">
    <text evidence="1">Lacks conserved residue(s) required for the propagation of feature annotation.</text>
</comment>
<dbReference type="Proteomes" id="UP000002572">
    <property type="component" value="Chromosome"/>
</dbReference>
<dbReference type="STRING" id="653733.Selin_0455"/>
<dbReference type="GO" id="GO:0000160">
    <property type="term" value="P:phosphorelay signal transduction system"/>
    <property type="evidence" value="ECO:0007669"/>
    <property type="project" value="InterPro"/>
</dbReference>
<dbReference type="Pfam" id="PF13581">
    <property type="entry name" value="HATPase_c_2"/>
    <property type="match status" value="1"/>
</dbReference>
<evidence type="ECO:0000256" key="1">
    <source>
        <dbReference type="PROSITE-ProRule" id="PRU00169"/>
    </source>
</evidence>
<dbReference type="SUPFAM" id="SSF55874">
    <property type="entry name" value="ATPase domain of HSP90 chaperone/DNA topoisomerase II/histidine kinase"/>
    <property type="match status" value="1"/>
</dbReference>
<accession>E6W082</accession>
<reference evidence="3 4" key="1">
    <citation type="submission" date="2010-12" db="EMBL/GenBank/DDBJ databases">
        <title>Complete sequence of Desulfurispirillum indicum S5.</title>
        <authorList>
            <consortium name="US DOE Joint Genome Institute"/>
            <person name="Lucas S."/>
            <person name="Copeland A."/>
            <person name="Lapidus A."/>
            <person name="Cheng J.-F."/>
            <person name="Goodwin L."/>
            <person name="Pitluck S."/>
            <person name="Chertkov O."/>
            <person name="Held B."/>
            <person name="Detter J.C."/>
            <person name="Han C."/>
            <person name="Tapia R."/>
            <person name="Land M."/>
            <person name="Hauser L."/>
            <person name="Kyrpides N."/>
            <person name="Ivanova N."/>
            <person name="Mikhailova N."/>
            <person name="Haggblom M."/>
            <person name="Rauschenbach I."/>
            <person name="Bini E."/>
            <person name="Woyke T."/>
        </authorList>
    </citation>
    <scope>NUCLEOTIDE SEQUENCE [LARGE SCALE GENOMIC DNA]</scope>
    <source>
        <strain evidence="4">ATCC BAA-1389 / DSM 22839 / S5</strain>
    </source>
</reference>
<dbReference type="InterPro" id="IPR011006">
    <property type="entry name" value="CheY-like_superfamily"/>
</dbReference>
<dbReference type="PROSITE" id="PS50110">
    <property type="entry name" value="RESPONSE_REGULATORY"/>
    <property type="match status" value="1"/>
</dbReference>
<dbReference type="InterPro" id="IPR001789">
    <property type="entry name" value="Sig_transdc_resp-reg_receiver"/>
</dbReference>
<proteinExistence type="predicted"/>
<sequence>MQGHSLLWIGTGDFFQEQAATIQALQSRGFSVLFSTAEQAFDLYWESMPHIIIDEGSDQCLNEQPIAKIRKVTPDIPIIVLGRENAPDCILHCLRCGAFDYLAPPWSNEELLESLDRAVIRLLQSFANTMILKQLVEERREYALDNSIDMIHGVISSLMPTINTFCSAKSANEIRMALFEILLNAIEHGNLRIGYDEKNDALDAGTYQQLFEERTRQHGHKKVRFVFIFRRNLFTFIVEDEGEGFNVKQLPDPRNAENLLKTSGRGILMSYFYMDRIQYNRKGNRVILIKRADKLCVQRPDFRSHP</sequence>
<dbReference type="RefSeq" id="WP_013505097.1">
    <property type="nucleotide sequence ID" value="NC_014836.1"/>
</dbReference>
<organism evidence="3 4">
    <name type="scientific">Desulfurispirillum indicum (strain ATCC BAA-1389 / DSM 22839 / S5)</name>
    <dbReference type="NCBI Taxonomy" id="653733"/>
    <lineage>
        <taxon>Bacteria</taxon>
        <taxon>Pseudomonadati</taxon>
        <taxon>Chrysiogenota</taxon>
        <taxon>Chrysiogenia</taxon>
        <taxon>Chrysiogenales</taxon>
        <taxon>Chrysiogenaceae</taxon>
        <taxon>Desulfurispirillum</taxon>
    </lineage>
</organism>
<dbReference type="eggNOG" id="COG0745">
    <property type="taxonomic scope" value="Bacteria"/>
</dbReference>
<dbReference type="InParanoid" id="E6W082"/>
<dbReference type="InterPro" id="IPR003594">
    <property type="entry name" value="HATPase_dom"/>
</dbReference>
<evidence type="ECO:0000313" key="3">
    <source>
        <dbReference type="EMBL" id="ADU65208.1"/>
    </source>
</evidence>
<dbReference type="KEGG" id="din:Selin_0455"/>
<dbReference type="AlphaFoldDB" id="E6W082"/>
<dbReference type="InterPro" id="IPR036890">
    <property type="entry name" value="HATPase_C_sf"/>
</dbReference>